<keyword evidence="2" id="KW-1185">Reference proteome</keyword>
<sequence length="98" mass="11651">MEMILIKFDRCDLLVEDHETAQRVKQHRQEIIELYNLTIEALRNLNDNSYSAKLKIKNSELREKFADKFIFGMPFDARSGELYALDKKINYFECSIDD</sequence>
<gene>
    <name evidence="1" type="ORF">ODY93_16940</name>
</gene>
<proteinExistence type="predicted"/>
<dbReference type="Proteomes" id="UP001159075">
    <property type="component" value="Unassembled WGS sequence"/>
</dbReference>
<accession>A0ABT6UFM4</accession>
<evidence type="ECO:0000313" key="2">
    <source>
        <dbReference type="Proteomes" id="UP001159075"/>
    </source>
</evidence>
<evidence type="ECO:0000313" key="1">
    <source>
        <dbReference type="EMBL" id="MDI5833270.1"/>
    </source>
</evidence>
<dbReference type="RefSeq" id="WP_282679808.1">
    <property type="nucleotide sequence ID" value="NZ_CP106875.1"/>
</dbReference>
<reference evidence="1 2" key="1">
    <citation type="submission" date="2022-09" db="EMBL/GenBank/DDBJ databases">
        <title>The outer-membrane cytochrome OmcA is essential for infection of Shewanella oneidensis by a zebrafish-associated bacteriophage.</title>
        <authorList>
            <person name="Grenfell A.W."/>
            <person name="Intile P."/>
            <person name="Mcfarlane J."/>
            <person name="Leung D."/>
            <person name="Abdalla K."/>
            <person name="Wold M."/>
            <person name="Kees E."/>
            <person name="Gralnick J."/>
        </authorList>
    </citation>
    <scope>NUCLEOTIDE SEQUENCE [LARGE SCALE GENOMIC DNA]</scope>
    <source>
        <strain evidence="1 2">NF-5</strain>
    </source>
</reference>
<dbReference type="EMBL" id="JAOTLW010000020">
    <property type="protein sequence ID" value="MDI5833270.1"/>
    <property type="molecule type" value="Genomic_DNA"/>
</dbReference>
<name>A0ABT6UFM4_9GAMM</name>
<comment type="caution">
    <text evidence="1">The sequence shown here is derived from an EMBL/GenBank/DDBJ whole genome shotgun (WGS) entry which is preliminary data.</text>
</comment>
<organism evidence="1 2">
    <name type="scientific">Shewanella xiamenensis</name>
    <dbReference type="NCBI Taxonomy" id="332186"/>
    <lineage>
        <taxon>Bacteria</taxon>
        <taxon>Pseudomonadati</taxon>
        <taxon>Pseudomonadota</taxon>
        <taxon>Gammaproteobacteria</taxon>
        <taxon>Alteromonadales</taxon>
        <taxon>Shewanellaceae</taxon>
        <taxon>Shewanella</taxon>
    </lineage>
</organism>
<protein>
    <submittedName>
        <fullName evidence="1">Uncharacterized protein</fullName>
    </submittedName>
</protein>